<feature type="non-terminal residue" evidence="4">
    <location>
        <position position="1"/>
    </location>
</feature>
<sequence length="185" mass="21750">HREEELRTLAKYFRTIFEEKDEPLRKISITGPTGSGKTTLSKRFGQLLENIDKKKSFHLVYINCRIYKSPYLIISTLARQLNKAIPPRGYSFEELQDLLIRLLDFYSQKILLILDEVDYLISRAGTDFLYTLLRISEMTTKQWISYIFIARNLNFIHKLDASTQSSFQASHISLDRYSETDLRDI</sequence>
<dbReference type="InterPro" id="IPR050311">
    <property type="entry name" value="ORC1/CDC6"/>
</dbReference>
<evidence type="ECO:0000313" key="4">
    <source>
        <dbReference type="EMBL" id="GAH41128.1"/>
    </source>
</evidence>
<dbReference type="InterPro" id="IPR049945">
    <property type="entry name" value="AAA_22"/>
</dbReference>
<name>X1H744_9ZZZZ</name>
<dbReference type="PRINTS" id="PR00364">
    <property type="entry name" value="DISEASERSIST"/>
</dbReference>
<dbReference type="GO" id="GO:0006260">
    <property type="term" value="P:DNA replication"/>
    <property type="evidence" value="ECO:0007669"/>
    <property type="project" value="UniProtKB-KW"/>
</dbReference>
<accession>X1H744</accession>
<comment type="caution">
    <text evidence="4">The sequence shown here is derived from an EMBL/GenBank/DDBJ whole genome shotgun (WGS) entry which is preliminary data.</text>
</comment>
<dbReference type="PANTHER" id="PTHR10763">
    <property type="entry name" value="CELL DIVISION CONTROL PROTEIN 6-RELATED"/>
    <property type="match status" value="1"/>
</dbReference>
<dbReference type="Gene3D" id="3.40.50.300">
    <property type="entry name" value="P-loop containing nucleotide triphosphate hydrolases"/>
    <property type="match status" value="1"/>
</dbReference>
<dbReference type="SUPFAM" id="SSF52540">
    <property type="entry name" value="P-loop containing nucleoside triphosphate hydrolases"/>
    <property type="match status" value="1"/>
</dbReference>
<dbReference type="Pfam" id="PF13401">
    <property type="entry name" value="AAA_22"/>
    <property type="match status" value="1"/>
</dbReference>
<dbReference type="InterPro" id="IPR027417">
    <property type="entry name" value="P-loop_NTPase"/>
</dbReference>
<evidence type="ECO:0000259" key="3">
    <source>
        <dbReference type="SMART" id="SM00382"/>
    </source>
</evidence>
<reference evidence="4" key="1">
    <citation type="journal article" date="2014" name="Front. Microbiol.">
        <title>High frequency of phylogenetically diverse reductive dehalogenase-homologous genes in deep subseafloor sedimentary metagenomes.</title>
        <authorList>
            <person name="Kawai M."/>
            <person name="Futagami T."/>
            <person name="Toyoda A."/>
            <person name="Takaki Y."/>
            <person name="Nishi S."/>
            <person name="Hori S."/>
            <person name="Arai W."/>
            <person name="Tsubouchi T."/>
            <person name="Morono Y."/>
            <person name="Uchiyama I."/>
            <person name="Ito T."/>
            <person name="Fujiyama A."/>
            <person name="Inagaki F."/>
            <person name="Takami H."/>
        </authorList>
    </citation>
    <scope>NUCLEOTIDE SEQUENCE</scope>
    <source>
        <strain evidence="4">Expedition CK06-06</strain>
    </source>
</reference>
<evidence type="ECO:0000256" key="2">
    <source>
        <dbReference type="ARBA" id="ARBA00022705"/>
    </source>
</evidence>
<dbReference type="InterPro" id="IPR003593">
    <property type="entry name" value="AAA+_ATPase"/>
</dbReference>
<dbReference type="CDD" id="cd00009">
    <property type="entry name" value="AAA"/>
    <property type="match status" value="1"/>
</dbReference>
<dbReference type="GO" id="GO:0016887">
    <property type="term" value="F:ATP hydrolysis activity"/>
    <property type="evidence" value="ECO:0007669"/>
    <property type="project" value="InterPro"/>
</dbReference>
<proteinExistence type="inferred from homology"/>
<comment type="similarity">
    <text evidence="1">Belongs to the CDC6/cdc18 family.</text>
</comment>
<evidence type="ECO:0000256" key="1">
    <source>
        <dbReference type="ARBA" id="ARBA00006184"/>
    </source>
</evidence>
<dbReference type="AlphaFoldDB" id="X1H744"/>
<organism evidence="4">
    <name type="scientific">marine sediment metagenome</name>
    <dbReference type="NCBI Taxonomy" id="412755"/>
    <lineage>
        <taxon>unclassified sequences</taxon>
        <taxon>metagenomes</taxon>
        <taxon>ecological metagenomes</taxon>
    </lineage>
</organism>
<dbReference type="PANTHER" id="PTHR10763:SF26">
    <property type="entry name" value="CELL DIVISION CONTROL PROTEIN 6 HOMOLOG"/>
    <property type="match status" value="1"/>
</dbReference>
<dbReference type="SMART" id="SM00382">
    <property type="entry name" value="AAA"/>
    <property type="match status" value="1"/>
</dbReference>
<keyword evidence="2" id="KW-0235">DNA replication</keyword>
<feature type="domain" description="AAA+ ATPase" evidence="3">
    <location>
        <begin position="23"/>
        <end position="176"/>
    </location>
</feature>
<gene>
    <name evidence="4" type="ORF">S03H2_24722</name>
</gene>
<feature type="non-terminal residue" evidence="4">
    <location>
        <position position="185"/>
    </location>
</feature>
<protein>
    <recommendedName>
        <fullName evidence="3">AAA+ ATPase domain-containing protein</fullName>
    </recommendedName>
</protein>
<dbReference type="EMBL" id="BARU01013812">
    <property type="protein sequence ID" value="GAH41128.1"/>
    <property type="molecule type" value="Genomic_DNA"/>
</dbReference>